<evidence type="ECO:0000256" key="8">
    <source>
        <dbReference type="ARBA" id="ARBA00053392"/>
    </source>
</evidence>
<evidence type="ECO:0000256" key="7">
    <source>
        <dbReference type="ARBA" id="ARBA00023186"/>
    </source>
</evidence>
<keyword evidence="3 10" id="KW-0812">Transmembrane</keyword>
<comment type="similarity">
    <text evidence="2 10">Belongs to the calreticulin family.</text>
</comment>
<dbReference type="SUPFAM" id="SSF49899">
    <property type="entry name" value="Concanavalin A-like lectins/glucanases"/>
    <property type="match status" value="1"/>
</dbReference>
<evidence type="ECO:0000256" key="3">
    <source>
        <dbReference type="ARBA" id="ARBA00022692"/>
    </source>
</evidence>
<feature type="transmembrane region" description="Helical" evidence="10">
    <location>
        <begin position="459"/>
        <end position="480"/>
    </location>
</feature>
<evidence type="ECO:0000256" key="5">
    <source>
        <dbReference type="ARBA" id="ARBA00022989"/>
    </source>
</evidence>
<keyword evidence="6 10" id="KW-0472">Membrane</keyword>
<evidence type="ECO:0000256" key="11">
    <source>
        <dbReference type="SAM" id="MobiDB-lite"/>
    </source>
</evidence>
<dbReference type="EnsemblMetazoa" id="Aqu2.1.28570_001">
    <property type="protein sequence ID" value="Aqu2.1.28570_001"/>
    <property type="gene ID" value="Aqu2.1.28570"/>
</dbReference>
<dbReference type="GO" id="GO:0036503">
    <property type="term" value="P:ERAD pathway"/>
    <property type="evidence" value="ECO:0007669"/>
    <property type="project" value="TreeGrafter"/>
</dbReference>
<dbReference type="FunFam" id="2.10.250.10:FF:000001">
    <property type="entry name" value="Calnexin homolog"/>
    <property type="match status" value="1"/>
</dbReference>
<dbReference type="InParanoid" id="A0A1X7UKR6"/>
<dbReference type="GO" id="GO:0006457">
    <property type="term" value="P:protein folding"/>
    <property type="evidence" value="ECO:0007669"/>
    <property type="project" value="InterPro"/>
</dbReference>
<evidence type="ECO:0008006" key="13">
    <source>
        <dbReference type="Google" id="ProtNLM"/>
    </source>
</evidence>
<dbReference type="OMA" id="DKITHLY"/>
<dbReference type="GO" id="GO:0051082">
    <property type="term" value="F:unfolded protein binding"/>
    <property type="evidence" value="ECO:0007669"/>
    <property type="project" value="InterPro"/>
</dbReference>
<dbReference type="FunFam" id="2.60.120.200:FF:000011">
    <property type="entry name" value="Probable calnexin"/>
    <property type="match status" value="1"/>
</dbReference>
<keyword evidence="10" id="KW-0732">Signal</keyword>
<dbReference type="OrthoDB" id="1938156at2759"/>
<dbReference type="GO" id="GO:0005789">
    <property type="term" value="C:endoplasmic reticulum membrane"/>
    <property type="evidence" value="ECO:0007669"/>
    <property type="project" value="UniProtKB-SubCell"/>
</dbReference>
<dbReference type="InterPro" id="IPR009033">
    <property type="entry name" value="Calreticulin/calnexin_P_dom_sf"/>
</dbReference>
<feature type="compositionally biased region" description="Acidic residues" evidence="11">
    <location>
        <begin position="309"/>
        <end position="318"/>
    </location>
</feature>
<protein>
    <recommendedName>
        <fullName evidence="13">Calnexin</fullName>
    </recommendedName>
</protein>
<feature type="compositionally biased region" description="Basic and acidic residues" evidence="11">
    <location>
        <begin position="250"/>
        <end position="273"/>
    </location>
</feature>
<dbReference type="Pfam" id="PF00262">
    <property type="entry name" value="Calreticulin"/>
    <property type="match status" value="1"/>
</dbReference>
<dbReference type="InterPro" id="IPR013320">
    <property type="entry name" value="ConA-like_dom_sf"/>
</dbReference>
<dbReference type="PROSITE" id="PS00803">
    <property type="entry name" value="CALRETICULIN_1"/>
    <property type="match status" value="1"/>
</dbReference>
<evidence type="ECO:0000256" key="9">
    <source>
        <dbReference type="PIRSR" id="PIRSR601580-3"/>
    </source>
</evidence>
<keyword evidence="9" id="KW-1015">Disulfide bond</keyword>
<organism evidence="12">
    <name type="scientific">Amphimedon queenslandica</name>
    <name type="common">Sponge</name>
    <dbReference type="NCBI Taxonomy" id="400682"/>
    <lineage>
        <taxon>Eukaryota</taxon>
        <taxon>Metazoa</taxon>
        <taxon>Porifera</taxon>
        <taxon>Demospongiae</taxon>
        <taxon>Heteroscleromorpha</taxon>
        <taxon>Haplosclerida</taxon>
        <taxon>Niphatidae</taxon>
        <taxon>Amphimedon</taxon>
    </lineage>
</organism>
<feature type="region of interest" description="Disordered" evidence="11">
    <location>
        <begin position="239"/>
        <end position="318"/>
    </location>
</feature>
<dbReference type="PANTHER" id="PTHR11073:SF1">
    <property type="entry name" value="CALNEXIN 14D-RELATED"/>
    <property type="match status" value="1"/>
</dbReference>
<dbReference type="PROSITE" id="PS00804">
    <property type="entry name" value="CALRETICULIN_2"/>
    <property type="match status" value="1"/>
</dbReference>
<keyword evidence="5 10" id="KW-1133">Transmembrane helix</keyword>
<comment type="subcellular location">
    <subcellularLocation>
        <location evidence="1">Endoplasmic reticulum membrane</location>
        <topology evidence="1">Single-pass type I membrane protein</topology>
    </subcellularLocation>
</comment>
<accession>A0A1X7UKR6</accession>
<feature type="signal peptide" evidence="10">
    <location>
        <begin position="1"/>
        <end position="20"/>
    </location>
</feature>
<proteinExistence type="inferred from homology"/>
<keyword evidence="4 10" id="KW-0256">Endoplasmic reticulum</keyword>
<dbReference type="GO" id="GO:0005509">
    <property type="term" value="F:calcium ion binding"/>
    <property type="evidence" value="ECO:0007669"/>
    <property type="project" value="InterPro"/>
</dbReference>
<name>A0A1X7UKR6_AMPQE</name>
<reference evidence="12" key="1">
    <citation type="submission" date="2017-05" db="UniProtKB">
        <authorList>
            <consortium name="EnsemblMetazoa"/>
        </authorList>
    </citation>
    <scope>IDENTIFICATION</scope>
</reference>
<evidence type="ECO:0000256" key="1">
    <source>
        <dbReference type="ARBA" id="ARBA00004115"/>
    </source>
</evidence>
<dbReference type="Gene3D" id="2.60.120.200">
    <property type="match status" value="1"/>
</dbReference>
<dbReference type="STRING" id="400682.A0A1X7UKR6"/>
<evidence type="ECO:0000313" key="12">
    <source>
        <dbReference type="EnsemblMetazoa" id="Aqu2.1.28570_001"/>
    </source>
</evidence>
<dbReference type="PRINTS" id="PR00626">
    <property type="entry name" value="CALRETICULIN"/>
</dbReference>
<evidence type="ECO:0000256" key="6">
    <source>
        <dbReference type="ARBA" id="ARBA00023136"/>
    </source>
</evidence>
<evidence type="ECO:0000256" key="2">
    <source>
        <dbReference type="ARBA" id="ARBA00010983"/>
    </source>
</evidence>
<dbReference type="SUPFAM" id="SSF63887">
    <property type="entry name" value="P-domain of calnexin/calreticulin"/>
    <property type="match status" value="1"/>
</dbReference>
<dbReference type="InterPro" id="IPR018124">
    <property type="entry name" value="Calret/calnex_CS"/>
</dbReference>
<dbReference type="PROSITE" id="PS00805">
    <property type="entry name" value="CALRETICULIN_REPEAT"/>
    <property type="match status" value="1"/>
</dbReference>
<feature type="compositionally biased region" description="Basic and acidic residues" evidence="11">
    <location>
        <begin position="504"/>
        <end position="517"/>
    </location>
</feature>
<feature type="compositionally biased region" description="Basic and acidic residues" evidence="11">
    <location>
        <begin position="540"/>
        <end position="562"/>
    </location>
</feature>
<evidence type="ECO:0000256" key="4">
    <source>
        <dbReference type="ARBA" id="ARBA00022824"/>
    </source>
</evidence>
<dbReference type="AlphaFoldDB" id="A0A1X7UKR6"/>
<feature type="disulfide bond" evidence="9">
    <location>
        <begin position="133"/>
        <end position="165"/>
    </location>
</feature>
<dbReference type="PANTHER" id="PTHR11073">
    <property type="entry name" value="CALRETICULIN AND CALNEXIN"/>
    <property type="match status" value="1"/>
</dbReference>
<dbReference type="Gene3D" id="2.10.250.10">
    <property type="entry name" value="Calreticulin/calnexin, P domain"/>
    <property type="match status" value="1"/>
</dbReference>
<sequence length="584" mass="65696">MQVDIFLVLLLAALAASVREDVPRATYVVPNKPPGDIYFWETFNDKDAAQKRWVQSKATKDGADSDIAKYDGVWSYERPTHTGAFEEEIGLVMKEAAKHYAIAAALDRPFVFEDSKESFVVQYEVNFQDTLTCGGGYVKLLSTSKELSQFHDKTPYSIMFGPDRCGQSSKLHFIVRFKNPKTGEIEEKHCKQTTTSFDHIFTDKITHLFTLVITSDDRFSIAIDQDVVLTGALATDFTPSFVPPVEIDDPTDKKPADWDDKEKIPDPEAVKPDDWDEDAPQKISDPNAVKPEGWLDDGPETIPDPDASQPEDWDEEEDGVWEAPTIANPACEEIGCGTWTPPMIANPAYKGKWQPPMISNPNYMGVWKPKRIPNPSHFELSGSIFSQFTPVEAVGFELWSMNKDIHFDNVIVARELVSVSAFSAESWVKKSERERVATGSDYLGPWMEYVIEIANERPYLWALYAVVLVLPFVVCAACCVRSKPKPTDEAARRKKTDAPSPDDPPPKEDESKEKSDDTFVASSEEEEKEKVDDAKEETEPDKVENVEPVTEKEETKQDDGYQLRKSPSRGVYSRKYGISAPQFS</sequence>
<feature type="region of interest" description="Disordered" evidence="11">
    <location>
        <begin position="486"/>
        <end position="584"/>
    </location>
</feature>
<comment type="function">
    <text evidence="8">Calcium-binding protein that interacts with newly synthesized monoglucosylated glycoproteins in the endoplasmic reticulum. It may act in assisting protein assembly and/or in the retention within the ER of unassembled protein subunits. It seems to play a major role in the quality control apparatus of the ER by the retention of incorrectly folded proteins. Required for embryogenesis and larval development under heat and ER stress conditions. May be important for germ cell development. Involved in neuronal necrotic cell death.</text>
</comment>
<feature type="chain" id="PRO_5010755132" description="Calnexin" evidence="10">
    <location>
        <begin position="21"/>
        <end position="584"/>
    </location>
</feature>
<evidence type="ECO:0000256" key="10">
    <source>
        <dbReference type="RuleBase" id="RU362126"/>
    </source>
</evidence>
<dbReference type="InterPro" id="IPR001580">
    <property type="entry name" value="Calret/calnex"/>
</dbReference>
<dbReference type="eggNOG" id="KOG0675">
    <property type="taxonomic scope" value="Eukaryota"/>
</dbReference>
<keyword evidence="7 10" id="KW-0143">Chaperone</keyword>